<protein>
    <recommendedName>
        <fullName evidence="8 9">Adenylosuccinate synthetase</fullName>
        <shortName evidence="8">AMPSase</shortName>
        <shortName evidence="8">AdSS</shortName>
        <ecNumber evidence="8 9">6.3.4.4</ecNumber>
    </recommendedName>
    <alternativeName>
        <fullName evidence="8">IMP--aspartate ligase</fullName>
    </alternativeName>
</protein>
<gene>
    <name evidence="8" type="primary">purA</name>
    <name evidence="10" type="ORF">UR54_C0011G0005</name>
</gene>
<dbReference type="Pfam" id="PF00709">
    <property type="entry name" value="Adenylsucc_synt"/>
    <property type="match status" value="1"/>
</dbReference>
<dbReference type="FunFam" id="1.10.300.10:FF:000001">
    <property type="entry name" value="Adenylosuccinate synthetase"/>
    <property type="match status" value="1"/>
</dbReference>
<comment type="function">
    <text evidence="8">Plays an important role in the de novo pathway of purine nucleotide biosynthesis. Catalyzes the first committed step in the biosynthesis of AMP from IMP.</text>
</comment>
<keyword evidence="4 8" id="KW-0547">Nucleotide-binding</keyword>
<comment type="subcellular location">
    <subcellularLocation>
        <location evidence="8">Cytoplasm</location>
    </subcellularLocation>
</comment>
<evidence type="ECO:0000256" key="6">
    <source>
        <dbReference type="ARBA" id="ARBA00022842"/>
    </source>
</evidence>
<name>A0A0G0B9T6_9BACT</name>
<dbReference type="GO" id="GO:0005737">
    <property type="term" value="C:cytoplasm"/>
    <property type="evidence" value="ECO:0007669"/>
    <property type="project" value="UniProtKB-SubCell"/>
</dbReference>
<evidence type="ECO:0000256" key="9">
    <source>
        <dbReference type="RuleBase" id="RU000520"/>
    </source>
</evidence>
<dbReference type="FunFam" id="3.90.170.10:FF:000001">
    <property type="entry name" value="Adenylosuccinate synthetase"/>
    <property type="match status" value="1"/>
</dbReference>
<feature type="binding site" evidence="8">
    <location>
        <begin position="411"/>
        <end position="413"/>
    </location>
    <ligand>
        <name>GTP</name>
        <dbReference type="ChEBI" id="CHEBI:37565"/>
    </ligand>
</feature>
<dbReference type="InterPro" id="IPR018220">
    <property type="entry name" value="Adenylosuccin_syn_GTP-bd"/>
</dbReference>
<evidence type="ECO:0000256" key="4">
    <source>
        <dbReference type="ARBA" id="ARBA00022741"/>
    </source>
</evidence>
<dbReference type="PANTHER" id="PTHR11846">
    <property type="entry name" value="ADENYLOSUCCINATE SYNTHETASE"/>
    <property type="match status" value="1"/>
</dbReference>
<feature type="binding site" description="in other chain" evidence="8">
    <location>
        <begin position="37"/>
        <end position="40"/>
    </location>
    <ligand>
        <name>IMP</name>
        <dbReference type="ChEBI" id="CHEBI:58053"/>
        <note>ligand shared between dimeric partners</note>
    </ligand>
</feature>
<dbReference type="CDD" id="cd03108">
    <property type="entry name" value="AdSS"/>
    <property type="match status" value="1"/>
</dbReference>
<keyword evidence="2 8" id="KW-0436">Ligase</keyword>
<feature type="binding site" evidence="8">
    <location>
        <begin position="11"/>
        <end position="17"/>
    </location>
    <ligand>
        <name>GTP</name>
        <dbReference type="ChEBI" id="CHEBI:37565"/>
    </ligand>
</feature>
<comment type="similarity">
    <text evidence="8 9">Belongs to the adenylosuccinate synthetase family.</text>
</comment>
<keyword evidence="8" id="KW-0963">Cytoplasm</keyword>
<evidence type="ECO:0000313" key="10">
    <source>
        <dbReference type="EMBL" id="KKP60541.1"/>
    </source>
</evidence>
<comment type="subunit">
    <text evidence="1 8">Homodimer.</text>
</comment>
<reference evidence="10 11" key="1">
    <citation type="journal article" date="2015" name="Nature">
        <title>rRNA introns, odd ribosomes, and small enigmatic genomes across a large radiation of phyla.</title>
        <authorList>
            <person name="Brown C.T."/>
            <person name="Hug L.A."/>
            <person name="Thomas B.C."/>
            <person name="Sharon I."/>
            <person name="Castelle C.J."/>
            <person name="Singh A."/>
            <person name="Wilkins M.J."/>
            <person name="Williams K.H."/>
            <person name="Banfield J.F."/>
        </authorList>
    </citation>
    <scope>NUCLEOTIDE SEQUENCE [LARGE SCALE GENOMIC DNA]</scope>
</reference>
<dbReference type="HAMAP" id="MF_00011">
    <property type="entry name" value="Adenylosucc_synth"/>
    <property type="match status" value="1"/>
</dbReference>
<dbReference type="GO" id="GO:0044208">
    <property type="term" value="P:'de novo' AMP biosynthetic process"/>
    <property type="evidence" value="ECO:0007669"/>
    <property type="project" value="UniProtKB-UniRule"/>
</dbReference>
<evidence type="ECO:0000256" key="3">
    <source>
        <dbReference type="ARBA" id="ARBA00022723"/>
    </source>
</evidence>
<comment type="catalytic activity">
    <reaction evidence="8 9">
        <text>IMP + L-aspartate + GTP = N(6)-(1,2-dicarboxyethyl)-AMP + GDP + phosphate + 2 H(+)</text>
        <dbReference type="Rhea" id="RHEA:15753"/>
        <dbReference type="ChEBI" id="CHEBI:15378"/>
        <dbReference type="ChEBI" id="CHEBI:29991"/>
        <dbReference type="ChEBI" id="CHEBI:37565"/>
        <dbReference type="ChEBI" id="CHEBI:43474"/>
        <dbReference type="ChEBI" id="CHEBI:57567"/>
        <dbReference type="ChEBI" id="CHEBI:58053"/>
        <dbReference type="ChEBI" id="CHEBI:58189"/>
        <dbReference type="EC" id="6.3.4.4"/>
    </reaction>
</comment>
<feature type="binding site" evidence="8">
    <location>
        <position position="12"/>
    </location>
    <ligand>
        <name>Mg(2+)</name>
        <dbReference type="ChEBI" id="CHEBI:18420"/>
    </ligand>
</feature>
<dbReference type="InterPro" id="IPR001114">
    <property type="entry name" value="Adenylosuccinate_synthetase"/>
</dbReference>
<dbReference type="PATRIC" id="fig|1618477.3.peg.238"/>
<dbReference type="EC" id="6.3.4.4" evidence="8 9"/>
<sequence length="422" mass="47237">MIQLVIGSQWGDEGKGKIVDMMAEKAHLVVRFHGGNNAGHTVVINGKKFPFHLIPSGILQKKPVVVIADGVVIDPDVLLEEMAIFEKMGINLKKKLVISPRCHLIMPYHKELDQAYENARGKNKLGTTKRGIGPVYADKVSYNGIRIYELLNWPLFVEKFKFQTGIKNKILIAFGVSPIRVETYLPIFKKLVEKIRPLIIDTFSLFQKSTSQKKRILLEGAHGVMLDNSFGLYPFVTASNVIEGGVNIGSGIPSKKIDEIWGVVKAYTSRVGGGPLPTELFDKTADGIRERGYEYGTTTGRPRRIGWLDLPAVKFACQLSSVNRIAITKIDILSGLSQIKACLGYKLNGKKIKFSQCGYLELEKLTPVYKSFPGWKEDVSKIKSFKKLPMNCQKYVKFVEKYLEVKVKIISVSPERKASIFV</sequence>
<proteinExistence type="inferred from homology"/>
<feature type="active site" description="Proton acceptor" evidence="8">
    <location>
        <position position="12"/>
    </location>
</feature>
<dbReference type="Proteomes" id="UP000034688">
    <property type="component" value="Unassembled WGS sequence"/>
</dbReference>
<dbReference type="SUPFAM" id="SSF52540">
    <property type="entry name" value="P-loop containing nucleoside triphosphate hydrolases"/>
    <property type="match status" value="1"/>
</dbReference>
<accession>A0A0G0B9T6</accession>
<dbReference type="InterPro" id="IPR042109">
    <property type="entry name" value="Adenylosuccinate_synth_dom1"/>
</dbReference>
<dbReference type="InterPro" id="IPR042110">
    <property type="entry name" value="Adenylosuccinate_synth_dom2"/>
</dbReference>
<dbReference type="NCBIfam" id="NF002223">
    <property type="entry name" value="PRK01117.1"/>
    <property type="match status" value="1"/>
</dbReference>
<feature type="binding site" evidence="8">
    <location>
        <begin position="39"/>
        <end position="41"/>
    </location>
    <ligand>
        <name>GTP</name>
        <dbReference type="ChEBI" id="CHEBI:37565"/>
    </ligand>
</feature>
<feature type="active site" description="Proton donor" evidence="8">
    <location>
        <position position="40"/>
    </location>
</feature>
<dbReference type="Gene3D" id="3.40.440.10">
    <property type="entry name" value="Adenylosuccinate Synthetase, subunit A, domain 1"/>
    <property type="match status" value="1"/>
</dbReference>
<feature type="binding site" description="in other chain" evidence="8">
    <location>
        <position position="301"/>
    </location>
    <ligand>
        <name>IMP</name>
        <dbReference type="ChEBI" id="CHEBI:58053"/>
        <note>ligand shared between dimeric partners</note>
    </ligand>
</feature>
<evidence type="ECO:0000256" key="7">
    <source>
        <dbReference type="ARBA" id="ARBA00023134"/>
    </source>
</evidence>
<comment type="cofactor">
    <cofactor evidence="8">
        <name>Mg(2+)</name>
        <dbReference type="ChEBI" id="CHEBI:18420"/>
    </cofactor>
    <text evidence="8">Binds 1 Mg(2+) ion per subunit.</text>
</comment>
<evidence type="ECO:0000256" key="2">
    <source>
        <dbReference type="ARBA" id="ARBA00022598"/>
    </source>
</evidence>
<dbReference type="NCBIfam" id="TIGR00184">
    <property type="entry name" value="purA"/>
    <property type="match status" value="1"/>
</dbReference>
<dbReference type="InterPro" id="IPR042111">
    <property type="entry name" value="Adenylosuccinate_synth_dom3"/>
</dbReference>
<keyword evidence="6 8" id="KW-0460">Magnesium</keyword>
<comment type="pathway">
    <text evidence="8 9">Purine metabolism; AMP biosynthesis via de novo pathway; AMP from IMP: step 1/2.</text>
</comment>
<evidence type="ECO:0000256" key="5">
    <source>
        <dbReference type="ARBA" id="ARBA00022755"/>
    </source>
</evidence>
<dbReference type="PANTHER" id="PTHR11846:SF0">
    <property type="entry name" value="ADENYLOSUCCINATE SYNTHETASE"/>
    <property type="match status" value="1"/>
</dbReference>
<dbReference type="GO" id="GO:0005525">
    <property type="term" value="F:GTP binding"/>
    <property type="evidence" value="ECO:0007669"/>
    <property type="project" value="UniProtKB-UniRule"/>
</dbReference>
<comment type="caution">
    <text evidence="8">Lacks conserved residue(s) required for the propagation of feature annotation.</text>
</comment>
<feature type="binding site" evidence="8">
    <location>
        <begin position="329"/>
        <end position="331"/>
    </location>
    <ligand>
        <name>GTP</name>
        <dbReference type="ChEBI" id="CHEBI:37565"/>
    </ligand>
</feature>
<keyword evidence="5 8" id="KW-0658">Purine biosynthesis</keyword>
<feature type="binding site" description="in other chain" evidence="8">
    <location>
        <position position="128"/>
    </location>
    <ligand>
        <name>IMP</name>
        <dbReference type="ChEBI" id="CHEBI:58053"/>
        <note>ligand shared between dimeric partners</note>
    </ligand>
</feature>
<dbReference type="EMBL" id="LBPP01000011">
    <property type="protein sequence ID" value="KKP60541.1"/>
    <property type="molecule type" value="Genomic_DNA"/>
</dbReference>
<dbReference type="GO" id="GO:0000287">
    <property type="term" value="F:magnesium ion binding"/>
    <property type="evidence" value="ECO:0007669"/>
    <property type="project" value="UniProtKB-UniRule"/>
</dbReference>
<dbReference type="UniPathway" id="UPA00075">
    <property type="reaction ID" value="UER00335"/>
</dbReference>
<evidence type="ECO:0000256" key="8">
    <source>
        <dbReference type="HAMAP-Rule" id="MF_00011"/>
    </source>
</evidence>
<feature type="binding site" evidence="8">
    <location>
        <position position="39"/>
    </location>
    <ligand>
        <name>Mg(2+)</name>
        <dbReference type="ChEBI" id="CHEBI:18420"/>
    </ligand>
</feature>
<feature type="binding site" description="in other chain" evidence="8">
    <location>
        <position position="237"/>
    </location>
    <ligand>
        <name>IMP</name>
        <dbReference type="ChEBI" id="CHEBI:58053"/>
        <note>ligand shared between dimeric partners</note>
    </ligand>
</feature>
<dbReference type="STRING" id="1618477.UR54_C0011G0005"/>
<dbReference type="SMART" id="SM00788">
    <property type="entry name" value="Adenylsucc_synt"/>
    <property type="match status" value="1"/>
</dbReference>
<keyword evidence="7 8" id="KW-0342">GTP-binding</keyword>
<dbReference type="GO" id="GO:0046040">
    <property type="term" value="P:IMP metabolic process"/>
    <property type="evidence" value="ECO:0007669"/>
    <property type="project" value="TreeGrafter"/>
</dbReference>
<dbReference type="GO" id="GO:0004019">
    <property type="term" value="F:adenylosuccinate synthase activity"/>
    <property type="evidence" value="ECO:0007669"/>
    <property type="project" value="UniProtKB-UniRule"/>
</dbReference>
<dbReference type="AlphaFoldDB" id="A0A0G0B9T6"/>
<organism evidence="10 11">
    <name type="scientific">Candidatus Roizmanbacteria bacterium GW2011_GWA2_34_18</name>
    <dbReference type="NCBI Taxonomy" id="1618477"/>
    <lineage>
        <taxon>Bacteria</taxon>
        <taxon>Candidatus Roizmaniibacteriota</taxon>
    </lineage>
</organism>
<dbReference type="PROSITE" id="PS01266">
    <property type="entry name" value="ADENYLOSUCCIN_SYN_1"/>
    <property type="match status" value="1"/>
</dbReference>
<dbReference type="Gene3D" id="1.10.300.10">
    <property type="entry name" value="Adenylosuccinate Synthetase, subunit A, domain 2"/>
    <property type="match status" value="1"/>
</dbReference>
<evidence type="ECO:0000256" key="1">
    <source>
        <dbReference type="ARBA" id="ARBA00011738"/>
    </source>
</evidence>
<comment type="caution">
    <text evidence="10">The sequence shown here is derived from an EMBL/GenBank/DDBJ whole genome shotgun (WGS) entry which is preliminary data.</text>
</comment>
<feature type="binding site" evidence="8">
    <location>
        <begin position="297"/>
        <end position="303"/>
    </location>
    <ligand>
        <name>substrate</name>
    </ligand>
</feature>
<dbReference type="Gene3D" id="3.90.170.10">
    <property type="entry name" value="Adenylosuccinate Synthetase, subunit A, domain 3"/>
    <property type="match status" value="1"/>
</dbReference>
<evidence type="ECO:0000313" key="11">
    <source>
        <dbReference type="Proteomes" id="UP000034688"/>
    </source>
</evidence>
<dbReference type="InterPro" id="IPR027417">
    <property type="entry name" value="P-loop_NTPase"/>
</dbReference>
<keyword evidence="3 8" id="KW-0479">Metal-binding</keyword>
<feature type="binding site" evidence="8">
    <location>
        <position position="303"/>
    </location>
    <ligand>
        <name>GTP</name>
        <dbReference type="ChEBI" id="CHEBI:37565"/>
    </ligand>
</feature>
<feature type="binding site" description="in other chain" evidence="8">
    <location>
        <begin position="12"/>
        <end position="15"/>
    </location>
    <ligand>
        <name>IMP</name>
        <dbReference type="ChEBI" id="CHEBI:58053"/>
        <note>ligand shared between dimeric partners</note>
    </ligand>
</feature>